<dbReference type="Proteomes" id="UP000070483">
    <property type="component" value="Unassembled WGS sequence"/>
</dbReference>
<organism evidence="3 4">
    <name type="scientific">Leptotrichia wadei</name>
    <dbReference type="NCBI Taxonomy" id="157687"/>
    <lineage>
        <taxon>Bacteria</taxon>
        <taxon>Fusobacteriati</taxon>
        <taxon>Fusobacteriota</taxon>
        <taxon>Fusobacteriia</taxon>
        <taxon>Fusobacteriales</taxon>
        <taxon>Leptotrichiaceae</taxon>
        <taxon>Leptotrichia</taxon>
    </lineage>
</organism>
<dbReference type="PATRIC" id="fig|157687.3.peg.1864"/>
<evidence type="ECO:0000313" key="6">
    <source>
        <dbReference type="Proteomes" id="UP000321501"/>
    </source>
</evidence>
<evidence type="ECO:0000313" key="1">
    <source>
        <dbReference type="EMBL" id="BBM48173.1"/>
    </source>
</evidence>
<reference evidence="2 6" key="4">
    <citation type="submission" date="2019-07" db="EMBL/GenBank/DDBJ databases">
        <title>Complete Genome Sequence of Leptotrichia wadei Strain JMUB3934.</title>
        <authorList>
            <person name="Watanabe S."/>
            <person name="Cui L."/>
        </authorList>
    </citation>
    <scope>NUCLEOTIDE SEQUENCE [LARGE SCALE GENOMIC DNA]</scope>
    <source>
        <strain evidence="2 6">JMUB3934</strain>
    </source>
</reference>
<evidence type="ECO:0000313" key="4">
    <source>
        <dbReference type="Proteomes" id="UP000070483"/>
    </source>
</evidence>
<reference evidence="4" key="1">
    <citation type="submission" date="2016-01" db="EMBL/GenBank/DDBJ databases">
        <authorList>
            <person name="Mitreva M."/>
            <person name="Pepin K.H."/>
            <person name="Mihindukulasuriya K.A."/>
            <person name="Fulton R."/>
            <person name="Fronick C."/>
            <person name="O'Laughlin M."/>
            <person name="Miner T."/>
            <person name="Herter B."/>
            <person name="Rosa B.A."/>
            <person name="Cordes M."/>
            <person name="Tomlinson C."/>
            <person name="Wollam A."/>
            <person name="Palsikar V.B."/>
            <person name="Mardis E.R."/>
            <person name="Wilson R.K."/>
        </authorList>
    </citation>
    <scope>NUCLEOTIDE SEQUENCE [LARGE SCALE GENOMIC DNA]</scope>
    <source>
        <strain evidence="4">KA00185</strain>
    </source>
</reference>
<dbReference type="EMBL" id="AP019834">
    <property type="protein sequence ID" value="BBM48173.1"/>
    <property type="molecule type" value="Genomic_DNA"/>
</dbReference>
<sequence>MKSFRENIFRDNNLKKRVSEEVFKEFKTLQLGKIELSKEKLATGLEVLRVLYDNLVRNIGIFQLIQIYYLNYKVN</sequence>
<proteinExistence type="predicted"/>
<dbReference type="RefSeq" id="WP_018498147.1">
    <property type="nucleotide sequence ID" value="NZ_AP019829.2"/>
</dbReference>
<evidence type="ECO:0000313" key="3">
    <source>
        <dbReference type="EMBL" id="KXB60998.1"/>
    </source>
</evidence>
<protein>
    <submittedName>
        <fullName evidence="3">Uncharacterized protein</fullName>
    </submittedName>
</protein>
<reference evidence="1 5" key="3">
    <citation type="submission" date="2019-07" db="EMBL/GenBank/DDBJ databases">
        <title>Complete Genome Sequence of Leptotrichia wadei Strain JMUB3933.</title>
        <authorList>
            <person name="Watanabe S."/>
            <person name="Cui L."/>
        </authorList>
    </citation>
    <scope>NUCLEOTIDE SEQUENCE [LARGE SCALE GENOMIC DNA]</scope>
    <source>
        <strain evidence="1 5">JMUB3933</strain>
    </source>
</reference>
<dbReference type="STRING" id="157687.HMPREF3180_01867"/>
<dbReference type="EMBL" id="LSDD01000146">
    <property type="protein sequence ID" value="KXB60998.1"/>
    <property type="molecule type" value="Genomic_DNA"/>
</dbReference>
<dbReference type="EMBL" id="AP019835">
    <property type="protein sequence ID" value="BBM50511.1"/>
    <property type="molecule type" value="Genomic_DNA"/>
</dbReference>
<evidence type="ECO:0000313" key="2">
    <source>
        <dbReference type="EMBL" id="BBM50511.1"/>
    </source>
</evidence>
<dbReference type="AlphaFoldDB" id="A0A134A006"/>
<gene>
    <name evidence="3" type="ORF">HMPREF3180_01867</name>
    <name evidence="1" type="ORF">JMUB3933_1683</name>
    <name evidence="2" type="ORF">JMUB3934_1817</name>
</gene>
<keyword evidence="4" id="KW-1185">Reference proteome</keyword>
<name>A0A134A006_9FUSO</name>
<evidence type="ECO:0000313" key="5">
    <source>
        <dbReference type="Proteomes" id="UP000321397"/>
    </source>
</evidence>
<dbReference type="Proteomes" id="UP000321501">
    <property type="component" value="Chromosome"/>
</dbReference>
<dbReference type="GeneID" id="84805024"/>
<dbReference type="Proteomes" id="UP000321397">
    <property type="component" value="Chromosome"/>
</dbReference>
<accession>A0A134A006</accession>
<reference evidence="3" key="2">
    <citation type="submission" date="2016-01" db="EMBL/GenBank/DDBJ databases">
        <authorList>
            <person name="Oliw E.H."/>
        </authorList>
    </citation>
    <scope>NUCLEOTIDE SEQUENCE [LARGE SCALE GENOMIC DNA]</scope>
    <source>
        <strain evidence="3">KA00185</strain>
    </source>
</reference>